<protein>
    <submittedName>
        <fullName evidence="3">Uncharacterized protein</fullName>
    </submittedName>
</protein>
<sequence>MHFDKYSARRIIDKIKRDWEQHVRSPEQTAAADELLAHELISALVTSAGSNAANLALPRMAMLGKSCSPRLRLCEKSQSTNRAGLASMFLLHYGTALGHISSSCVVEALSVGYIPIAPSSVVLPSPCSFLYSPSLPSTGMFPSQRHGAQRPRQPRQGRPSASHATTAPAPAPAPASAPKTVAPSATQLQPPNQQPLSFPDVPNFFDDQEGYDSGPFSSPPPTSGDTQELLDKVGELLDKVNAVQSQLAHHNEKLPVLGVTHNLALLAEDIALAAERTAEEGEVVAMQVLNLVIDGERPSNMSTLTMAEGANSEISMGAFSTSFGLVFRALCRLISNTRSLANMAINDPGSTLGNATCGTSVANLRATFSGPAAFLSLGLLLGKLDGLVGGLLGASQLRGDVFEGLGLAFEVVVSVFLVALSASSGFGVASAVGIKPARFGGGYRRESRDTICRLQDLVGRALLRADMAIGL</sequence>
<evidence type="ECO:0000256" key="2">
    <source>
        <dbReference type="SAM" id="Phobius"/>
    </source>
</evidence>
<feature type="compositionally biased region" description="Polar residues" evidence="1">
    <location>
        <begin position="187"/>
        <end position="196"/>
    </location>
</feature>
<evidence type="ECO:0000256" key="1">
    <source>
        <dbReference type="SAM" id="MobiDB-lite"/>
    </source>
</evidence>
<keyword evidence="2" id="KW-0812">Transmembrane</keyword>
<evidence type="ECO:0000313" key="3">
    <source>
        <dbReference type="EMBL" id="KAK8013782.1"/>
    </source>
</evidence>
<dbReference type="EMBL" id="JAQQWI010000013">
    <property type="protein sequence ID" value="KAK8013782.1"/>
    <property type="molecule type" value="Genomic_DNA"/>
</dbReference>
<feature type="region of interest" description="Disordered" evidence="1">
    <location>
        <begin position="140"/>
        <end position="227"/>
    </location>
</feature>
<organism evidence="3 4">
    <name type="scientific">Apiospora marii</name>
    <dbReference type="NCBI Taxonomy" id="335849"/>
    <lineage>
        <taxon>Eukaryota</taxon>
        <taxon>Fungi</taxon>
        <taxon>Dikarya</taxon>
        <taxon>Ascomycota</taxon>
        <taxon>Pezizomycotina</taxon>
        <taxon>Sordariomycetes</taxon>
        <taxon>Xylariomycetidae</taxon>
        <taxon>Amphisphaeriales</taxon>
        <taxon>Apiosporaceae</taxon>
        <taxon>Apiospora</taxon>
    </lineage>
</organism>
<proteinExistence type="predicted"/>
<feature type="compositionally biased region" description="Low complexity" evidence="1">
    <location>
        <begin position="156"/>
        <end position="168"/>
    </location>
</feature>
<keyword evidence="4" id="KW-1185">Reference proteome</keyword>
<accession>A0ABR1RKE9</accession>
<dbReference type="Proteomes" id="UP001396898">
    <property type="component" value="Unassembled WGS sequence"/>
</dbReference>
<feature type="transmembrane region" description="Helical" evidence="2">
    <location>
        <begin position="412"/>
        <end position="434"/>
    </location>
</feature>
<name>A0ABR1RKE9_9PEZI</name>
<reference evidence="3 4" key="1">
    <citation type="submission" date="2023-01" db="EMBL/GenBank/DDBJ databases">
        <title>Analysis of 21 Apiospora genomes using comparative genomics revels a genus with tremendous synthesis potential of carbohydrate active enzymes and secondary metabolites.</title>
        <authorList>
            <person name="Sorensen T."/>
        </authorList>
    </citation>
    <scope>NUCLEOTIDE SEQUENCE [LARGE SCALE GENOMIC DNA]</scope>
    <source>
        <strain evidence="3 4">CBS 20057</strain>
    </source>
</reference>
<gene>
    <name evidence="3" type="ORF">PG991_009375</name>
</gene>
<keyword evidence="2" id="KW-0472">Membrane</keyword>
<keyword evidence="2" id="KW-1133">Transmembrane helix</keyword>
<comment type="caution">
    <text evidence="3">The sequence shown here is derived from an EMBL/GenBank/DDBJ whole genome shotgun (WGS) entry which is preliminary data.</text>
</comment>
<feature type="compositionally biased region" description="Low complexity" evidence="1">
    <location>
        <begin position="176"/>
        <end position="186"/>
    </location>
</feature>
<evidence type="ECO:0000313" key="4">
    <source>
        <dbReference type="Proteomes" id="UP001396898"/>
    </source>
</evidence>